<dbReference type="RefSeq" id="WP_221314275.1">
    <property type="nucleotide sequence ID" value="NZ_JACHIO010000003.1"/>
</dbReference>
<keyword evidence="8" id="KW-0791">Threonine biosynthesis</keyword>
<dbReference type="Gene3D" id="3.40.50.1100">
    <property type="match status" value="2"/>
</dbReference>
<feature type="modified residue" description="N6-(pyridoxal phosphate)lysine" evidence="10">
    <location>
        <position position="116"/>
    </location>
</feature>
<keyword evidence="4 8" id="KW-0663">Pyridoxal phosphate</keyword>
<protein>
    <recommendedName>
        <fullName evidence="3 7">Threonine synthase</fullName>
        <ecNumber evidence="7 8">4.2.3.1</ecNumber>
    </recommendedName>
</protein>
<dbReference type="InterPro" id="IPR001926">
    <property type="entry name" value="TrpB-like_PALP"/>
</dbReference>
<dbReference type="NCBIfam" id="NF006050">
    <property type="entry name" value="PRK08197.1"/>
    <property type="match status" value="1"/>
</dbReference>
<dbReference type="InterPro" id="IPR036052">
    <property type="entry name" value="TrpB-like_PALP_sf"/>
</dbReference>
<dbReference type="PIRSF" id="PIRSF038945">
    <property type="entry name" value="Thr_synthase"/>
    <property type="match status" value="1"/>
</dbReference>
<comment type="catalytic activity">
    <reaction evidence="6 8">
        <text>O-phospho-L-homoserine + H2O = L-threonine + phosphate</text>
        <dbReference type="Rhea" id="RHEA:10840"/>
        <dbReference type="ChEBI" id="CHEBI:15377"/>
        <dbReference type="ChEBI" id="CHEBI:43474"/>
        <dbReference type="ChEBI" id="CHEBI:57590"/>
        <dbReference type="ChEBI" id="CHEBI:57926"/>
        <dbReference type="EC" id="4.2.3.1"/>
    </reaction>
</comment>
<dbReference type="CDD" id="cd01563">
    <property type="entry name" value="Thr-synth_1"/>
    <property type="match status" value="1"/>
</dbReference>
<gene>
    <name evidence="12" type="ORF">HDF15_000954</name>
</gene>
<accession>A0A7W7ZN29</accession>
<comment type="pathway">
    <text evidence="8">Amino-acid biosynthesis; L-threonine biosynthesis; L-threonine from L-aspartate: step 5/5.</text>
</comment>
<dbReference type="GO" id="GO:0006567">
    <property type="term" value="P:L-threonine catabolic process"/>
    <property type="evidence" value="ECO:0007669"/>
    <property type="project" value="TreeGrafter"/>
</dbReference>
<dbReference type="GO" id="GO:0006565">
    <property type="term" value="P:L-serine catabolic process"/>
    <property type="evidence" value="ECO:0007669"/>
    <property type="project" value="TreeGrafter"/>
</dbReference>
<dbReference type="GO" id="GO:0003941">
    <property type="term" value="F:L-serine ammonia-lyase activity"/>
    <property type="evidence" value="ECO:0007669"/>
    <property type="project" value="TreeGrafter"/>
</dbReference>
<keyword evidence="5 8" id="KW-0456">Lyase</keyword>
<comment type="cofactor">
    <cofactor evidence="1 8 9">
        <name>pyridoxal 5'-phosphate</name>
        <dbReference type="ChEBI" id="CHEBI:597326"/>
    </cofactor>
</comment>
<feature type="binding site" evidence="9">
    <location>
        <position position="379"/>
    </location>
    <ligand>
        <name>pyridoxal 5'-phosphate</name>
        <dbReference type="ChEBI" id="CHEBI:597326"/>
    </ligand>
</feature>
<dbReference type="InterPro" id="IPR004450">
    <property type="entry name" value="Thr_synthase-like"/>
</dbReference>
<dbReference type="InterPro" id="IPR050147">
    <property type="entry name" value="Ser/Thr_Dehydratase"/>
</dbReference>
<evidence type="ECO:0000313" key="13">
    <source>
        <dbReference type="Proteomes" id="UP000584867"/>
    </source>
</evidence>
<name>A0A7W7ZN29_9BACT</name>
<dbReference type="GO" id="GO:0009088">
    <property type="term" value="P:threonine biosynthetic process"/>
    <property type="evidence" value="ECO:0007669"/>
    <property type="project" value="UniProtKB-UniRule"/>
</dbReference>
<dbReference type="AlphaFoldDB" id="A0A7W7ZN29"/>
<organism evidence="12 13">
    <name type="scientific">Granulicella mallensis</name>
    <dbReference type="NCBI Taxonomy" id="940614"/>
    <lineage>
        <taxon>Bacteria</taxon>
        <taxon>Pseudomonadati</taxon>
        <taxon>Acidobacteriota</taxon>
        <taxon>Terriglobia</taxon>
        <taxon>Terriglobales</taxon>
        <taxon>Acidobacteriaceae</taxon>
        <taxon>Granulicella</taxon>
    </lineage>
</organism>
<dbReference type="PANTHER" id="PTHR48078">
    <property type="entry name" value="THREONINE DEHYDRATASE, MITOCHONDRIAL-RELATED"/>
    <property type="match status" value="1"/>
</dbReference>
<dbReference type="NCBIfam" id="TIGR00260">
    <property type="entry name" value="thrC"/>
    <property type="match status" value="1"/>
</dbReference>
<evidence type="ECO:0000256" key="10">
    <source>
        <dbReference type="PIRSR" id="PIRSR038945-2"/>
    </source>
</evidence>
<dbReference type="GO" id="GO:0004795">
    <property type="term" value="F:threonine synthase activity"/>
    <property type="evidence" value="ECO:0007669"/>
    <property type="project" value="UniProtKB-UniRule"/>
</dbReference>
<evidence type="ECO:0000256" key="3">
    <source>
        <dbReference type="ARBA" id="ARBA00018679"/>
    </source>
</evidence>
<dbReference type="Proteomes" id="UP000584867">
    <property type="component" value="Unassembled WGS sequence"/>
</dbReference>
<feature type="binding site" evidence="9">
    <location>
        <position position="142"/>
    </location>
    <ligand>
        <name>pyridoxal 5'-phosphate</name>
        <dbReference type="ChEBI" id="CHEBI:597326"/>
    </ligand>
</feature>
<dbReference type="EC" id="4.2.3.1" evidence="7 8"/>
<reference evidence="12 13" key="1">
    <citation type="submission" date="2020-08" db="EMBL/GenBank/DDBJ databases">
        <title>Genomic Encyclopedia of Type Strains, Phase IV (KMG-V): Genome sequencing to study the core and pangenomes of soil and plant-associated prokaryotes.</title>
        <authorList>
            <person name="Whitman W."/>
        </authorList>
    </citation>
    <scope>NUCLEOTIDE SEQUENCE [LARGE SCALE GENOMIC DNA]</scope>
    <source>
        <strain evidence="12 13">X5P3</strain>
    </source>
</reference>
<dbReference type="GO" id="GO:0009097">
    <property type="term" value="P:isoleucine biosynthetic process"/>
    <property type="evidence" value="ECO:0007669"/>
    <property type="project" value="TreeGrafter"/>
</dbReference>
<comment type="similarity">
    <text evidence="2 8">Belongs to the threonine synthase family.</text>
</comment>
<evidence type="ECO:0000256" key="9">
    <source>
        <dbReference type="PIRSR" id="PIRSR038945-1"/>
    </source>
</evidence>
<proteinExistence type="inferred from homology"/>
<dbReference type="PANTHER" id="PTHR48078:SF6">
    <property type="entry name" value="L-THREONINE DEHYDRATASE CATABOLIC TDCB"/>
    <property type="match status" value="1"/>
</dbReference>
<dbReference type="SUPFAM" id="SSF53686">
    <property type="entry name" value="Tryptophan synthase beta subunit-like PLP-dependent enzymes"/>
    <property type="match status" value="1"/>
</dbReference>
<evidence type="ECO:0000256" key="2">
    <source>
        <dbReference type="ARBA" id="ARBA00005517"/>
    </source>
</evidence>
<evidence type="ECO:0000256" key="6">
    <source>
        <dbReference type="ARBA" id="ARBA00049144"/>
    </source>
</evidence>
<sequence length="417" mass="44356">MKMTCVDHLRCVVCGATYAPETRLMCELCGADGILDVVYDYDKARRSLEQSPLAGRASQTLWRYRELLPVDASSARIPDLSVGCTPLTPAPRLARYLGLDSLLIKDDGRNPTGSLKDRASALAVALACAEGKDVIACSSTGNAASSLAGMAASMGMRSVIFVPKDTPEPKLTQLLAFGATVLRVQGSYYDAFQLCQSACAISGWYNRNCAINPWLVEGKKTVALEICEQLDWKVPDWVAVSVGDGCTIAGIWKGFREFKLLGLIDRTPRMLGVQASGADAVLQAFRTGSLPPDRPENTVADSIKVGVPRNWRKALQAIHESGGTMISVDDSEILEAIGYTGSLSGIFAEPAASTSVAGLRKAVAEGYVDSDASVVTVITGNGLKDTRSARLAVGQPHDVSPDGRELKDLLAGHGYRG</sequence>
<evidence type="ECO:0000256" key="5">
    <source>
        <dbReference type="ARBA" id="ARBA00023239"/>
    </source>
</evidence>
<dbReference type="EMBL" id="JACHIO010000003">
    <property type="protein sequence ID" value="MBB5062624.1"/>
    <property type="molecule type" value="Genomic_DNA"/>
</dbReference>
<evidence type="ECO:0000256" key="7">
    <source>
        <dbReference type="NCBIfam" id="TIGR00260"/>
    </source>
</evidence>
<dbReference type="Pfam" id="PF00291">
    <property type="entry name" value="PALP"/>
    <property type="match status" value="1"/>
</dbReference>
<comment type="caution">
    <text evidence="12">The sequence shown here is derived from an EMBL/GenBank/DDBJ whole genome shotgun (WGS) entry which is preliminary data.</text>
</comment>
<feature type="domain" description="Tryptophan synthase beta chain-like PALP" evidence="11">
    <location>
        <begin position="81"/>
        <end position="380"/>
    </location>
</feature>
<comment type="function">
    <text evidence="8">Catalyzes the gamma-elimination of phosphate from L-phosphohomoserine and the beta-addition of water to produce L-threonine.</text>
</comment>
<dbReference type="UniPathway" id="UPA00050">
    <property type="reaction ID" value="UER00065"/>
</dbReference>
<evidence type="ECO:0000313" key="12">
    <source>
        <dbReference type="EMBL" id="MBB5062624.1"/>
    </source>
</evidence>
<dbReference type="GO" id="GO:0004794">
    <property type="term" value="F:threonine deaminase activity"/>
    <property type="evidence" value="ECO:0007669"/>
    <property type="project" value="TreeGrafter"/>
</dbReference>
<keyword evidence="8" id="KW-0028">Amino-acid biosynthesis</keyword>
<evidence type="ECO:0000256" key="1">
    <source>
        <dbReference type="ARBA" id="ARBA00001933"/>
    </source>
</evidence>
<dbReference type="InterPro" id="IPR026260">
    <property type="entry name" value="Thr_Synthase_bac/arc"/>
</dbReference>
<evidence type="ECO:0000259" key="11">
    <source>
        <dbReference type="Pfam" id="PF00291"/>
    </source>
</evidence>
<evidence type="ECO:0000256" key="8">
    <source>
        <dbReference type="PIRNR" id="PIRNR038945"/>
    </source>
</evidence>
<evidence type="ECO:0000256" key="4">
    <source>
        <dbReference type="ARBA" id="ARBA00022898"/>
    </source>
</evidence>